<sequence length="27" mass="3237">MFQIFSAHCIPEQRQTDLVLKITKLEF</sequence>
<reference evidence="1" key="1">
    <citation type="submission" date="2018-02" db="EMBL/GenBank/DDBJ databases">
        <title>Rhizophora mucronata_Transcriptome.</title>
        <authorList>
            <person name="Meera S.P."/>
            <person name="Sreeshan A."/>
            <person name="Augustine A."/>
        </authorList>
    </citation>
    <scope>NUCLEOTIDE SEQUENCE</scope>
    <source>
        <tissue evidence="1">Leaf</tissue>
    </source>
</reference>
<protein>
    <submittedName>
        <fullName evidence="1">Uncharacterized protein</fullName>
    </submittedName>
</protein>
<proteinExistence type="predicted"/>
<organism evidence="1">
    <name type="scientific">Rhizophora mucronata</name>
    <name type="common">Asiatic mangrove</name>
    <dbReference type="NCBI Taxonomy" id="61149"/>
    <lineage>
        <taxon>Eukaryota</taxon>
        <taxon>Viridiplantae</taxon>
        <taxon>Streptophyta</taxon>
        <taxon>Embryophyta</taxon>
        <taxon>Tracheophyta</taxon>
        <taxon>Spermatophyta</taxon>
        <taxon>Magnoliopsida</taxon>
        <taxon>eudicotyledons</taxon>
        <taxon>Gunneridae</taxon>
        <taxon>Pentapetalae</taxon>
        <taxon>rosids</taxon>
        <taxon>fabids</taxon>
        <taxon>Malpighiales</taxon>
        <taxon>Rhizophoraceae</taxon>
        <taxon>Rhizophora</taxon>
    </lineage>
</organism>
<dbReference type="AlphaFoldDB" id="A0A2P2QQK9"/>
<accession>A0A2P2QQK9</accession>
<dbReference type="EMBL" id="GGEC01088779">
    <property type="protein sequence ID" value="MBX69263.1"/>
    <property type="molecule type" value="Transcribed_RNA"/>
</dbReference>
<evidence type="ECO:0000313" key="1">
    <source>
        <dbReference type="EMBL" id="MBX69263.1"/>
    </source>
</evidence>
<name>A0A2P2QQK9_RHIMU</name>